<name>A0AA89BPG4_PINIB</name>
<evidence type="ECO:0000313" key="10">
    <source>
        <dbReference type="EMBL" id="KAK3089171.1"/>
    </source>
</evidence>
<sequence>MAGAFMLENSSYFYDLDSLGDSNSFPFYGDIESLRKPWITTDHFVPTMIVYGLAFLVGVIGNGLVLTAVLRDKKSRSVTTSFMVSLAIADVLFLCVCVPYEATKHVIAHWALGPILCKISEFIKMLSAVASILNLSSVSVERKNITLKSRRKFTKGVLFHQDNAPVHNSVTAMAAIHDHGFNLIEQ</sequence>
<evidence type="ECO:0000256" key="1">
    <source>
        <dbReference type="ARBA" id="ARBA00004141"/>
    </source>
</evidence>
<dbReference type="PRINTS" id="PR00237">
    <property type="entry name" value="GPCRRHODOPSN"/>
</dbReference>
<keyword evidence="7" id="KW-0807">Transducer</keyword>
<gene>
    <name evidence="10" type="ORF">FSP39_001439</name>
</gene>
<organism evidence="10 11">
    <name type="scientific">Pinctada imbricata</name>
    <name type="common">Atlantic pearl-oyster</name>
    <name type="synonym">Pinctada martensii</name>
    <dbReference type="NCBI Taxonomy" id="66713"/>
    <lineage>
        <taxon>Eukaryota</taxon>
        <taxon>Metazoa</taxon>
        <taxon>Spiralia</taxon>
        <taxon>Lophotrochozoa</taxon>
        <taxon>Mollusca</taxon>
        <taxon>Bivalvia</taxon>
        <taxon>Autobranchia</taxon>
        <taxon>Pteriomorphia</taxon>
        <taxon>Pterioida</taxon>
        <taxon>Pterioidea</taxon>
        <taxon>Pteriidae</taxon>
        <taxon>Pinctada</taxon>
    </lineage>
</organism>
<dbReference type="InterPro" id="IPR000276">
    <property type="entry name" value="GPCR_Rhodpsn"/>
</dbReference>
<feature type="transmembrane region" description="Helical" evidence="8">
    <location>
        <begin position="82"/>
        <end position="102"/>
    </location>
</feature>
<keyword evidence="4" id="KW-0297">G-protein coupled receptor</keyword>
<evidence type="ECO:0000256" key="2">
    <source>
        <dbReference type="ARBA" id="ARBA00022692"/>
    </source>
</evidence>
<dbReference type="EMBL" id="VSWD01000010">
    <property type="protein sequence ID" value="KAK3089171.1"/>
    <property type="molecule type" value="Genomic_DNA"/>
</dbReference>
<dbReference type="GO" id="GO:0005886">
    <property type="term" value="C:plasma membrane"/>
    <property type="evidence" value="ECO:0007669"/>
    <property type="project" value="TreeGrafter"/>
</dbReference>
<dbReference type="PANTHER" id="PTHR45695:SF15">
    <property type="entry name" value="OPSIN RH2"/>
    <property type="match status" value="1"/>
</dbReference>
<reference evidence="10" key="1">
    <citation type="submission" date="2019-08" db="EMBL/GenBank/DDBJ databases">
        <title>The improved chromosome-level genome for the pearl oyster Pinctada fucata martensii using PacBio sequencing and Hi-C.</title>
        <authorList>
            <person name="Zheng Z."/>
        </authorList>
    </citation>
    <scope>NUCLEOTIDE SEQUENCE</scope>
    <source>
        <strain evidence="10">ZZ-2019</strain>
        <tissue evidence="10">Adductor muscle</tissue>
    </source>
</reference>
<dbReference type="Pfam" id="PF00001">
    <property type="entry name" value="7tm_1"/>
    <property type="match status" value="1"/>
</dbReference>
<accession>A0AA89BPG4</accession>
<dbReference type="InterPro" id="IPR017452">
    <property type="entry name" value="GPCR_Rhodpsn_7TM"/>
</dbReference>
<evidence type="ECO:0000256" key="3">
    <source>
        <dbReference type="ARBA" id="ARBA00022989"/>
    </source>
</evidence>
<keyword evidence="3 8" id="KW-1133">Transmembrane helix</keyword>
<evidence type="ECO:0000256" key="8">
    <source>
        <dbReference type="SAM" id="Phobius"/>
    </source>
</evidence>
<evidence type="ECO:0000259" key="9">
    <source>
        <dbReference type="PROSITE" id="PS50262"/>
    </source>
</evidence>
<comment type="subcellular location">
    <subcellularLocation>
        <location evidence="1">Membrane</location>
        <topology evidence="1">Multi-pass membrane protein</topology>
    </subcellularLocation>
</comment>
<dbReference type="PROSITE" id="PS50262">
    <property type="entry name" value="G_PROTEIN_RECEP_F1_2"/>
    <property type="match status" value="1"/>
</dbReference>
<dbReference type="GO" id="GO:0004930">
    <property type="term" value="F:G protein-coupled receptor activity"/>
    <property type="evidence" value="ECO:0007669"/>
    <property type="project" value="UniProtKB-KW"/>
</dbReference>
<evidence type="ECO:0000256" key="5">
    <source>
        <dbReference type="ARBA" id="ARBA00023136"/>
    </source>
</evidence>
<protein>
    <recommendedName>
        <fullName evidence="9">G-protein coupled receptors family 1 profile domain-containing protein</fullName>
    </recommendedName>
</protein>
<feature type="transmembrane region" description="Helical" evidence="8">
    <location>
        <begin position="48"/>
        <end position="70"/>
    </location>
</feature>
<evidence type="ECO:0000313" key="11">
    <source>
        <dbReference type="Proteomes" id="UP001186944"/>
    </source>
</evidence>
<dbReference type="SUPFAM" id="SSF81321">
    <property type="entry name" value="Family A G protein-coupled receptor-like"/>
    <property type="match status" value="1"/>
</dbReference>
<evidence type="ECO:0000256" key="4">
    <source>
        <dbReference type="ARBA" id="ARBA00023040"/>
    </source>
</evidence>
<dbReference type="PANTHER" id="PTHR45695">
    <property type="entry name" value="LEUCOKININ RECEPTOR-RELATED"/>
    <property type="match status" value="1"/>
</dbReference>
<dbReference type="AlphaFoldDB" id="A0AA89BPG4"/>
<keyword evidence="2 8" id="KW-0812">Transmembrane</keyword>
<comment type="caution">
    <text evidence="10">The sequence shown here is derived from an EMBL/GenBank/DDBJ whole genome shotgun (WGS) entry which is preliminary data.</text>
</comment>
<dbReference type="Gene3D" id="1.20.1070.10">
    <property type="entry name" value="Rhodopsin 7-helix transmembrane proteins"/>
    <property type="match status" value="1"/>
</dbReference>
<evidence type="ECO:0000256" key="7">
    <source>
        <dbReference type="ARBA" id="ARBA00023224"/>
    </source>
</evidence>
<keyword evidence="6" id="KW-0675">Receptor</keyword>
<feature type="domain" description="G-protein coupled receptors family 1 profile" evidence="9">
    <location>
        <begin position="61"/>
        <end position="142"/>
    </location>
</feature>
<keyword evidence="11" id="KW-1185">Reference proteome</keyword>
<dbReference type="Proteomes" id="UP001186944">
    <property type="component" value="Unassembled WGS sequence"/>
</dbReference>
<proteinExistence type="predicted"/>
<keyword evidence="5 8" id="KW-0472">Membrane</keyword>
<evidence type="ECO:0000256" key="6">
    <source>
        <dbReference type="ARBA" id="ARBA00023170"/>
    </source>
</evidence>